<dbReference type="RefSeq" id="WP_252471528.1">
    <property type="nucleotide sequence ID" value="NZ_JALBWM010000106.1"/>
</dbReference>
<sequence>MPLPVFGAAIGGIAVVLAKYLVPYIITRVVISLGLTLLTFVGVDLLTDYIVSQVRGASGNIGADLVSILALAGAFDWLEIVLAALVASANIRSLRGTFKSLSFLVGS</sequence>
<gene>
    <name evidence="2" type="ORF">MO867_17450</name>
</gene>
<protein>
    <submittedName>
        <fullName evidence="2">DUF2523 domain-containing protein</fullName>
    </submittedName>
</protein>
<keyword evidence="1" id="KW-0472">Membrane</keyword>
<dbReference type="InterPro" id="IPR019670">
    <property type="entry name" value="DUF2523"/>
</dbReference>
<name>A0A9X2J7T4_9GAMM</name>
<organism evidence="2 3">
    <name type="scientific">Microbulbifer okhotskensis</name>
    <dbReference type="NCBI Taxonomy" id="2926617"/>
    <lineage>
        <taxon>Bacteria</taxon>
        <taxon>Pseudomonadati</taxon>
        <taxon>Pseudomonadota</taxon>
        <taxon>Gammaproteobacteria</taxon>
        <taxon>Cellvibrionales</taxon>
        <taxon>Microbulbiferaceae</taxon>
        <taxon>Microbulbifer</taxon>
    </lineage>
</organism>
<dbReference type="Pfam" id="PF10734">
    <property type="entry name" value="DUF2523"/>
    <property type="match status" value="1"/>
</dbReference>
<evidence type="ECO:0000313" key="2">
    <source>
        <dbReference type="EMBL" id="MCO1336120.1"/>
    </source>
</evidence>
<feature type="transmembrane region" description="Helical" evidence="1">
    <location>
        <begin position="66"/>
        <end position="91"/>
    </location>
</feature>
<dbReference type="EMBL" id="JALBWM010000106">
    <property type="protein sequence ID" value="MCO1336120.1"/>
    <property type="molecule type" value="Genomic_DNA"/>
</dbReference>
<evidence type="ECO:0000313" key="3">
    <source>
        <dbReference type="Proteomes" id="UP001139028"/>
    </source>
</evidence>
<feature type="transmembrane region" description="Helical" evidence="1">
    <location>
        <begin position="6"/>
        <end position="22"/>
    </location>
</feature>
<keyword evidence="3" id="KW-1185">Reference proteome</keyword>
<keyword evidence="1" id="KW-1133">Transmembrane helix</keyword>
<evidence type="ECO:0000256" key="1">
    <source>
        <dbReference type="SAM" id="Phobius"/>
    </source>
</evidence>
<reference evidence="2" key="1">
    <citation type="journal article" date="2022" name="Arch. Microbiol.">
        <title>Microbulbifer okhotskensis sp. nov., isolated from a deep bottom sediment of the Okhotsk Sea.</title>
        <authorList>
            <person name="Romanenko L."/>
            <person name="Kurilenko V."/>
            <person name="Otstavnykh N."/>
            <person name="Velansky P."/>
            <person name="Isaeva M."/>
            <person name="Mikhailov V."/>
        </authorList>
    </citation>
    <scope>NUCLEOTIDE SEQUENCE</scope>
    <source>
        <strain evidence="2">OS29</strain>
    </source>
</reference>
<feature type="transmembrane region" description="Helical" evidence="1">
    <location>
        <begin position="29"/>
        <end position="46"/>
    </location>
</feature>
<dbReference type="Proteomes" id="UP001139028">
    <property type="component" value="Unassembled WGS sequence"/>
</dbReference>
<accession>A0A9X2J7T4</accession>
<dbReference type="AlphaFoldDB" id="A0A9X2J7T4"/>
<comment type="caution">
    <text evidence="2">The sequence shown here is derived from an EMBL/GenBank/DDBJ whole genome shotgun (WGS) entry which is preliminary data.</text>
</comment>
<proteinExistence type="predicted"/>
<keyword evidence="1" id="KW-0812">Transmembrane</keyword>